<organism evidence="7 8">
    <name type="scientific">Maudiozyma humilis</name>
    <name type="common">Sour dough yeast</name>
    <name type="synonym">Kazachstania humilis</name>
    <dbReference type="NCBI Taxonomy" id="51915"/>
    <lineage>
        <taxon>Eukaryota</taxon>
        <taxon>Fungi</taxon>
        <taxon>Dikarya</taxon>
        <taxon>Ascomycota</taxon>
        <taxon>Saccharomycotina</taxon>
        <taxon>Saccharomycetes</taxon>
        <taxon>Saccharomycetales</taxon>
        <taxon>Saccharomycetaceae</taxon>
        <taxon>Maudiozyma</taxon>
    </lineage>
</organism>
<dbReference type="Gene3D" id="3.30.40.10">
    <property type="entry name" value="Zinc/RING finger domain, C3HC4 (zinc finger)"/>
    <property type="match status" value="2"/>
</dbReference>
<evidence type="ECO:0000313" key="7">
    <source>
        <dbReference type="EMBL" id="GMM58820.1"/>
    </source>
</evidence>
<dbReference type="PROSITE" id="PS00028">
    <property type="entry name" value="ZINC_FINGER_C2H2_1"/>
    <property type="match status" value="1"/>
</dbReference>
<dbReference type="InterPro" id="IPR052727">
    <property type="entry name" value="Rab4/Rab5_effector"/>
</dbReference>
<dbReference type="InterPro" id="IPR000306">
    <property type="entry name" value="Znf_FYVE"/>
</dbReference>
<dbReference type="GO" id="GO:0008270">
    <property type="term" value="F:zinc ion binding"/>
    <property type="evidence" value="ECO:0007669"/>
    <property type="project" value="UniProtKB-KW"/>
</dbReference>
<dbReference type="SUPFAM" id="SSF57903">
    <property type="entry name" value="FYVE/PHD zinc finger"/>
    <property type="match status" value="2"/>
</dbReference>
<dbReference type="InterPro" id="IPR036531">
    <property type="entry name" value="Rbsn_Rab-bd_sf"/>
</dbReference>
<comment type="caution">
    <text evidence="7">The sequence shown here is derived from an EMBL/GenBank/DDBJ whole genome shotgun (WGS) entry which is preliminary data.</text>
</comment>
<evidence type="ECO:0000256" key="4">
    <source>
        <dbReference type="PROSITE-ProRule" id="PRU00091"/>
    </source>
</evidence>
<dbReference type="SUPFAM" id="SSF140125">
    <property type="entry name" value="Rabenosyn-5 Rab-binding domain-like"/>
    <property type="match status" value="1"/>
</dbReference>
<evidence type="ECO:0000259" key="6">
    <source>
        <dbReference type="PROSITE" id="PS50178"/>
    </source>
</evidence>
<dbReference type="InterPro" id="IPR013087">
    <property type="entry name" value="Znf_C2H2_type"/>
</dbReference>
<dbReference type="PROSITE" id="PS50178">
    <property type="entry name" value="ZF_FYVE"/>
    <property type="match status" value="2"/>
</dbReference>
<dbReference type="InterPro" id="IPR017455">
    <property type="entry name" value="Znf_FYVE-rel"/>
</dbReference>
<keyword evidence="2 4" id="KW-0863">Zinc-finger</keyword>
<protein>
    <submittedName>
        <fullName evidence="7">Pep7 protein</fullName>
    </submittedName>
</protein>
<keyword evidence="3" id="KW-0862">Zinc</keyword>
<sequence>MNTSNAYIAGDQVDIPHSENAQLNCPICFKPFTTLAELNEHLDQDHGFQNEIESQNKTTERIETSQRVQPSKRNPRNANNHNSKLESSGKLISNRHWKKFTPGSKCNDCKRQLKKTSEVRNCRKCGNIYCKRHCANVIRLNMKAEYDPKNGTWYSCCHSCYELRPGYNDFGGRVDLTDTFSNTRNKMNVDKELRKLQIENRLVRIIDGIIKLYIAAGDGVMAIMTLDYQISNLEKSITPWKDDTTALNCNICRTNFTILQRRHHCRLCGSVVCDNKNTDCSNEILVRFLRRITADLPYSEKVPTSSEFDKSIRICSSCFDMVYTSRKFIVDVQSEPSALILKYYNLRSLSEVIDSILPRFEELLSNMEIAKELNKPPNATEISEMSKFRERLLRSFTSYNILAKQLLAITPANISEKRIQASIQTVSSNYIAEKILPMKNIPTILGNSTSSNESSTATSLADSEHSKIEVKKLSDLMNNLNVKEIKEYREELMVYKEQSFMLQSMIEKSKRQRNFDEVQILSQNLQDITTRIHDIQGKLGEQGFE</sequence>
<dbReference type="Proteomes" id="UP001377567">
    <property type="component" value="Unassembled WGS sequence"/>
</dbReference>
<dbReference type="PANTHER" id="PTHR13510:SF44">
    <property type="entry name" value="RABENOSYN-5"/>
    <property type="match status" value="1"/>
</dbReference>
<reference evidence="7 8" key="1">
    <citation type="journal article" date="2023" name="Elife">
        <title>Identification of key yeast species and microbe-microbe interactions impacting larval growth of Drosophila in the wild.</title>
        <authorList>
            <person name="Mure A."/>
            <person name="Sugiura Y."/>
            <person name="Maeda R."/>
            <person name="Honda K."/>
            <person name="Sakurai N."/>
            <person name="Takahashi Y."/>
            <person name="Watada M."/>
            <person name="Katoh T."/>
            <person name="Gotoh A."/>
            <person name="Gotoh Y."/>
            <person name="Taniguchi I."/>
            <person name="Nakamura K."/>
            <person name="Hayashi T."/>
            <person name="Katayama T."/>
            <person name="Uemura T."/>
            <person name="Hattori Y."/>
        </authorList>
    </citation>
    <scope>NUCLEOTIDE SEQUENCE [LARGE SCALE GENOMIC DNA]</scope>
    <source>
        <strain evidence="7 8">KH-74</strain>
    </source>
</reference>
<evidence type="ECO:0000256" key="2">
    <source>
        <dbReference type="ARBA" id="ARBA00022771"/>
    </source>
</evidence>
<accession>A0AAV5S556</accession>
<dbReference type="CDD" id="cd15737">
    <property type="entry name" value="FYVE2_Vac1p_like"/>
    <property type="match status" value="1"/>
</dbReference>
<evidence type="ECO:0000256" key="3">
    <source>
        <dbReference type="ARBA" id="ARBA00022833"/>
    </source>
</evidence>
<feature type="domain" description="FYVE-type" evidence="6">
    <location>
        <begin position="243"/>
        <end position="323"/>
    </location>
</feature>
<dbReference type="GO" id="GO:0032266">
    <property type="term" value="F:phosphatidylinositol-3-phosphate binding"/>
    <property type="evidence" value="ECO:0007669"/>
    <property type="project" value="UniProtKB-ARBA"/>
</dbReference>
<dbReference type="Pfam" id="PF01363">
    <property type="entry name" value="FYVE"/>
    <property type="match status" value="1"/>
</dbReference>
<evidence type="ECO:0000256" key="1">
    <source>
        <dbReference type="ARBA" id="ARBA00022723"/>
    </source>
</evidence>
<dbReference type="EMBL" id="BTGD01000025">
    <property type="protein sequence ID" value="GMM58820.1"/>
    <property type="molecule type" value="Genomic_DNA"/>
</dbReference>
<dbReference type="AlphaFoldDB" id="A0AAV5S556"/>
<dbReference type="InterPro" id="IPR021565">
    <property type="entry name" value="Rbsn_Rab-bd"/>
</dbReference>
<gene>
    <name evidence="7" type="ORF">DAKH74_054370</name>
</gene>
<dbReference type="InterPro" id="IPR013083">
    <property type="entry name" value="Znf_RING/FYVE/PHD"/>
</dbReference>
<name>A0AAV5S556_MAUHU</name>
<proteinExistence type="predicted"/>
<dbReference type="GO" id="GO:0098588">
    <property type="term" value="C:bounding membrane of organelle"/>
    <property type="evidence" value="ECO:0007669"/>
    <property type="project" value="UniProtKB-ARBA"/>
</dbReference>
<keyword evidence="1" id="KW-0479">Metal-binding</keyword>
<dbReference type="SMART" id="SM00064">
    <property type="entry name" value="FYVE"/>
    <property type="match status" value="2"/>
</dbReference>
<evidence type="ECO:0000313" key="8">
    <source>
        <dbReference type="Proteomes" id="UP001377567"/>
    </source>
</evidence>
<keyword evidence="8" id="KW-1185">Reference proteome</keyword>
<dbReference type="PANTHER" id="PTHR13510">
    <property type="entry name" value="FYVE-FINGER-CONTAINING RAB5 EFFECTOR PROTEIN RABENOSYN-5-RELATED"/>
    <property type="match status" value="1"/>
</dbReference>
<dbReference type="CDD" id="cd15761">
    <property type="entry name" value="FYVE1_Vac1p_like"/>
    <property type="match status" value="1"/>
</dbReference>
<evidence type="ECO:0000256" key="5">
    <source>
        <dbReference type="SAM" id="MobiDB-lite"/>
    </source>
</evidence>
<feature type="region of interest" description="Disordered" evidence="5">
    <location>
        <begin position="46"/>
        <end position="88"/>
    </location>
</feature>
<dbReference type="InterPro" id="IPR011011">
    <property type="entry name" value="Znf_FYVE_PHD"/>
</dbReference>
<dbReference type="Pfam" id="PF11464">
    <property type="entry name" value="Rbsn"/>
    <property type="match status" value="1"/>
</dbReference>
<feature type="compositionally biased region" description="Polar residues" evidence="5">
    <location>
        <begin position="65"/>
        <end position="86"/>
    </location>
</feature>
<feature type="domain" description="FYVE-type" evidence="6">
    <location>
        <begin position="100"/>
        <end position="165"/>
    </location>
</feature>